<accession>A0AAU7LJD1</accession>
<feature type="region of interest" description="Disordered" evidence="1">
    <location>
        <begin position="69"/>
        <end position="91"/>
    </location>
</feature>
<dbReference type="PROSITE" id="PS51297">
    <property type="entry name" value="K_BOX"/>
    <property type="match status" value="1"/>
</dbReference>
<protein>
    <submittedName>
        <fullName evidence="3">MADS22</fullName>
    </submittedName>
</protein>
<dbReference type="Pfam" id="PF01486">
    <property type="entry name" value="K-box"/>
    <property type="match status" value="1"/>
</dbReference>
<reference evidence="3" key="1">
    <citation type="journal article" date="2024" name="Front. Plant Sci.">
        <title>Genome-wide analysis of the MADS-box gene family of sea buckthorn (Hippophae rhamnoides ssp. sinensis) and their potential role in floral organ development.</title>
        <authorList>
            <person name="Zhao J."/>
            <person name="Xu Y."/>
            <person name="Zhang Z."/>
            <person name="Zhao M."/>
            <person name="Li K."/>
            <person name="Wang F."/>
            <person name="Sun K."/>
        </authorList>
    </citation>
    <scope>NUCLEOTIDE SEQUENCE</scope>
</reference>
<proteinExistence type="evidence at transcript level"/>
<dbReference type="EMBL" id="PP400857">
    <property type="protein sequence ID" value="XBP28217.1"/>
    <property type="molecule type" value="mRNA"/>
</dbReference>
<organism evidence="3">
    <name type="scientific">Hippophae rhamnoides</name>
    <name type="common">sea-buckthorn</name>
    <dbReference type="NCBI Taxonomy" id="193516"/>
    <lineage>
        <taxon>Eukaryota</taxon>
        <taxon>Viridiplantae</taxon>
        <taxon>Streptophyta</taxon>
        <taxon>Embryophyta</taxon>
        <taxon>Tracheophyta</taxon>
        <taxon>Spermatophyta</taxon>
        <taxon>Magnoliopsida</taxon>
        <taxon>eudicotyledons</taxon>
        <taxon>Gunneridae</taxon>
        <taxon>Pentapetalae</taxon>
        <taxon>rosids</taxon>
        <taxon>fabids</taxon>
        <taxon>Rosales</taxon>
        <taxon>Elaeagnaceae</taxon>
        <taxon>Hippophae</taxon>
    </lineage>
</organism>
<dbReference type="AlphaFoldDB" id="A0AAU7LJD1"/>
<sequence>MQLLKEDTSTMAKKIELLEATERKLLGDGLESCSIHELHQLENQLEKSLGKIRARKEIKLLKENAKLREKSGMQPMLPRCSTYHQEDDMNESTEVETELFIWHPERRNIKKP</sequence>
<evidence type="ECO:0000256" key="1">
    <source>
        <dbReference type="SAM" id="MobiDB-lite"/>
    </source>
</evidence>
<evidence type="ECO:0000259" key="2">
    <source>
        <dbReference type="PROSITE" id="PS51297"/>
    </source>
</evidence>
<gene>
    <name evidence="3" type="primary">MADS22</name>
</gene>
<feature type="domain" description="K-box" evidence="2">
    <location>
        <begin position="1"/>
        <end position="92"/>
    </location>
</feature>
<reference evidence="3" key="2">
    <citation type="submission" date="2024-02" db="EMBL/GenBank/DDBJ databases">
        <authorList>
            <person name="Xu Y."/>
            <person name="Zhao J."/>
        </authorList>
    </citation>
    <scope>NUCLEOTIDE SEQUENCE</scope>
</reference>
<dbReference type="InterPro" id="IPR002487">
    <property type="entry name" value="TF_Kbox"/>
</dbReference>
<evidence type="ECO:0000313" key="3">
    <source>
        <dbReference type="EMBL" id="XBP28217.1"/>
    </source>
</evidence>
<name>A0AAU7LJD1_9ROSA</name>
<dbReference type="GO" id="GO:0003700">
    <property type="term" value="F:DNA-binding transcription factor activity"/>
    <property type="evidence" value="ECO:0007669"/>
    <property type="project" value="InterPro"/>
</dbReference>
<dbReference type="GO" id="GO:0005634">
    <property type="term" value="C:nucleus"/>
    <property type="evidence" value="ECO:0007669"/>
    <property type="project" value="InterPro"/>
</dbReference>